<dbReference type="RefSeq" id="WP_125481117.1">
    <property type="nucleotide sequence ID" value="NZ_RSFW01000019.1"/>
</dbReference>
<dbReference type="EMBL" id="RSFW01000019">
    <property type="protein sequence ID" value="RSD25398.1"/>
    <property type="molecule type" value="Genomic_DNA"/>
</dbReference>
<protein>
    <recommendedName>
        <fullName evidence="3">Replicative helicase inhibitor G39P N-terminal domain-containing protein</fullName>
    </recommendedName>
</protein>
<evidence type="ECO:0000313" key="1">
    <source>
        <dbReference type="EMBL" id="RSD25398.1"/>
    </source>
</evidence>
<accession>A0A3R9E6Y4</accession>
<evidence type="ECO:0008006" key="3">
    <source>
        <dbReference type="Google" id="ProtNLM"/>
    </source>
</evidence>
<sequence>MTKEETFKLLALIESMYPNVTVKNETVLHWMAYCGFLDHSLVINNLLRHARSKPYPPSFDEITGLQESNAAVSGLFWQNEYSIRANHR</sequence>
<dbReference type="OrthoDB" id="2625859at2"/>
<dbReference type="Proteomes" id="UP000279911">
    <property type="component" value="Unassembled WGS sequence"/>
</dbReference>
<dbReference type="AlphaFoldDB" id="A0A3R9E6Y4"/>
<gene>
    <name evidence="1" type="ORF">EJA10_16445</name>
</gene>
<dbReference type="Gene3D" id="1.10.8.200">
    <property type="entry name" value="Replisome organizer (g39p helicase loader/inhibitor protein)"/>
    <property type="match status" value="1"/>
</dbReference>
<evidence type="ECO:0000313" key="2">
    <source>
        <dbReference type="Proteomes" id="UP000279911"/>
    </source>
</evidence>
<reference evidence="2" key="1">
    <citation type="submission" date="2018-12" db="EMBL/GenBank/DDBJ databases">
        <title>Bacillus chawlae sp. nov., Bacillus glennii sp. nov., and Bacillus saganii sp. nov. Isolated from the Vehicle Assembly Building at Kennedy Space Center where the Viking Spacecraft were Assembled.</title>
        <authorList>
            <person name="Seuylemezian A."/>
            <person name="Vaishampayan P."/>
        </authorList>
    </citation>
    <scope>NUCLEOTIDE SEQUENCE [LARGE SCALE GENOMIC DNA]</scope>
    <source>
        <strain evidence="2">DSM 13966</strain>
    </source>
</reference>
<proteinExistence type="predicted"/>
<organism evidence="1 2">
    <name type="scientific">Mesobacillus subterraneus</name>
    <dbReference type="NCBI Taxonomy" id="285983"/>
    <lineage>
        <taxon>Bacteria</taxon>
        <taxon>Bacillati</taxon>
        <taxon>Bacillota</taxon>
        <taxon>Bacilli</taxon>
        <taxon>Bacillales</taxon>
        <taxon>Bacillaceae</taxon>
        <taxon>Mesobacillus</taxon>
    </lineage>
</organism>
<comment type="caution">
    <text evidence="1">The sequence shown here is derived from an EMBL/GenBank/DDBJ whole genome shotgun (WGS) entry which is preliminary data.</text>
</comment>
<name>A0A3R9E6Y4_9BACI</name>